<evidence type="ECO:0000259" key="2">
    <source>
        <dbReference type="SMART" id="SM00835"/>
    </source>
</evidence>
<dbReference type="EMBL" id="BMIW01000032">
    <property type="protein sequence ID" value="GGG11893.1"/>
    <property type="molecule type" value="Genomic_DNA"/>
</dbReference>
<protein>
    <recommendedName>
        <fullName evidence="2">Cupin type-1 domain-containing protein</fullName>
    </recommendedName>
</protein>
<organism evidence="3 4">
    <name type="scientific">Paenibacillus aceti</name>
    <dbReference type="NCBI Taxonomy" id="1820010"/>
    <lineage>
        <taxon>Bacteria</taxon>
        <taxon>Bacillati</taxon>
        <taxon>Bacillota</taxon>
        <taxon>Bacilli</taxon>
        <taxon>Bacillales</taxon>
        <taxon>Paenibacillaceae</taxon>
        <taxon>Paenibacillus</taxon>
    </lineage>
</organism>
<evidence type="ECO:0000313" key="3">
    <source>
        <dbReference type="EMBL" id="GGG11893.1"/>
    </source>
</evidence>
<evidence type="ECO:0000256" key="1">
    <source>
        <dbReference type="SAM" id="MobiDB-lite"/>
    </source>
</evidence>
<feature type="region of interest" description="Disordered" evidence="1">
    <location>
        <begin position="176"/>
        <end position="240"/>
    </location>
</feature>
<dbReference type="InterPro" id="IPR014710">
    <property type="entry name" value="RmlC-like_jellyroll"/>
</dbReference>
<sequence length="328" mass="36475">MSISYMDYTSPKTKFTYDLKNNLFYKKDSQNYINALSINQLNTLGNYSLLDIFLSNGGTIEPHYHQNASELVYCITGSAVVSLINPFTNQLLNFTITPGQVANVPQGWWHYEIATAENTHLLAVFDAPIPEVIFGSDILRLTPTSVWANTYCLNEAEVKQTLAPITSTVIIGPPKNCGSAGSANNEKRNPQQAQIHQLPGAAQHERPQRELTPSFDYQSAQQPAEPGYAPPFPPMSQFMQENPMTAKPQWAPMTSAHPVYGVPQAGQQVQQAPPWMHPTHERPYPVQMQAPANHANYPPQFSRPNQAPAQPYPAYSGYSNQTRPMFGV</sequence>
<accession>A0ABQ1W3G0</accession>
<evidence type="ECO:0000313" key="4">
    <source>
        <dbReference type="Proteomes" id="UP000608420"/>
    </source>
</evidence>
<dbReference type="InterPro" id="IPR006045">
    <property type="entry name" value="Cupin_1"/>
</dbReference>
<feature type="domain" description="Cupin type-1" evidence="2">
    <location>
        <begin position="21"/>
        <end position="159"/>
    </location>
</feature>
<dbReference type="PANTHER" id="PTHR31238">
    <property type="entry name" value="GERMIN-LIKE PROTEIN SUBFAMILY 3 MEMBER 3"/>
    <property type="match status" value="1"/>
</dbReference>
<keyword evidence="4" id="KW-1185">Reference proteome</keyword>
<dbReference type="SUPFAM" id="SSF51182">
    <property type="entry name" value="RmlC-like cupins"/>
    <property type="match status" value="1"/>
</dbReference>
<reference evidence="4" key="1">
    <citation type="journal article" date="2019" name="Int. J. Syst. Evol. Microbiol.">
        <title>The Global Catalogue of Microorganisms (GCM) 10K type strain sequencing project: providing services to taxonomists for standard genome sequencing and annotation.</title>
        <authorList>
            <consortium name="The Broad Institute Genomics Platform"/>
            <consortium name="The Broad Institute Genome Sequencing Center for Infectious Disease"/>
            <person name="Wu L."/>
            <person name="Ma J."/>
        </authorList>
    </citation>
    <scope>NUCLEOTIDE SEQUENCE [LARGE SCALE GENOMIC DNA]</scope>
    <source>
        <strain evidence="4">CGMCC 1.15420</strain>
    </source>
</reference>
<dbReference type="CDD" id="cd20306">
    <property type="entry name" value="cupin_OxDC-like"/>
    <property type="match status" value="1"/>
</dbReference>
<dbReference type="InterPro" id="IPR011051">
    <property type="entry name" value="RmlC_Cupin_sf"/>
</dbReference>
<name>A0ABQ1W3G0_9BACL</name>
<dbReference type="Gene3D" id="2.60.120.10">
    <property type="entry name" value="Jelly Rolls"/>
    <property type="match status" value="1"/>
</dbReference>
<feature type="compositionally biased region" description="Polar residues" evidence="1">
    <location>
        <begin position="179"/>
        <end position="195"/>
    </location>
</feature>
<dbReference type="Pfam" id="PF00190">
    <property type="entry name" value="Cupin_1"/>
    <property type="match status" value="1"/>
</dbReference>
<comment type="caution">
    <text evidence="3">The sequence shown here is derived from an EMBL/GenBank/DDBJ whole genome shotgun (WGS) entry which is preliminary data.</text>
</comment>
<proteinExistence type="predicted"/>
<dbReference type="SMART" id="SM00835">
    <property type="entry name" value="Cupin_1"/>
    <property type="match status" value="1"/>
</dbReference>
<dbReference type="Proteomes" id="UP000608420">
    <property type="component" value="Unassembled WGS sequence"/>
</dbReference>
<gene>
    <name evidence="3" type="ORF">GCM10010913_37110</name>
</gene>